<feature type="transmembrane region" description="Helical" evidence="1">
    <location>
        <begin position="58"/>
        <end position="82"/>
    </location>
</feature>
<organism evidence="2 3">
    <name type="scientific">Sphingomonas rustica</name>
    <dbReference type="NCBI Taxonomy" id="3103142"/>
    <lineage>
        <taxon>Bacteria</taxon>
        <taxon>Pseudomonadati</taxon>
        <taxon>Pseudomonadota</taxon>
        <taxon>Alphaproteobacteria</taxon>
        <taxon>Sphingomonadales</taxon>
        <taxon>Sphingomonadaceae</taxon>
        <taxon>Sphingomonas</taxon>
    </lineage>
</organism>
<feature type="transmembrane region" description="Helical" evidence="1">
    <location>
        <begin position="26"/>
        <end position="46"/>
    </location>
</feature>
<dbReference type="Proteomes" id="UP001427805">
    <property type="component" value="Unassembled WGS sequence"/>
</dbReference>
<keyword evidence="3" id="KW-1185">Reference proteome</keyword>
<dbReference type="EMBL" id="JBDIZK010000007">
    <property type="protein sequence ID" value="MEN3748055.1"/>
    <property type="molecule type" value="Genomic_DNA"/>
</dbReference>
<keyword evidence="1" id="KW-1133">Transmembrane helix</keyword>
<comment type="caution">
    <text evidence="2">The sequence shown here is derived from an EMBL/GenBank/DDBJ whole genome shotgun (WGS) entry which is preliminary data.</text>
</comment>
<keyword evidence="1" id="KW-0812">Transmembrane</keyword>
<feature type="transmembrane region" description="Helical" evidence="1">
    <location>
        <begin position="126"/>
        <end position="143"/>
    </location>
</feature>
<feature type="transmembrane region" description="Helical" evidence="1">
    <location>
        <begin position="94"/>
        <end position="114"/>
    </location>
</feature>
<gene>
    <name evidence="2" type="ORF">TPR58_12840</name>
</gene>
<evidence type="ECO:0000313" key="3">
    <source>
        <dbReference type="Proteomes" id="UP001427805"/>
    </source>
</evidence>
<evidence type="ECO:0000256" key="1">
    <source>
        <dbReference type="SAM" id="Phobius"/>
    </source>
</evidence>
<reference evidence="2 3" key="1">
    <citation type="submission" date="2024-05" db="EMBL/GenBank/DDBJ databases">
        <title>Sphingomonas sp. HF-S3 16S ribosomal RNA gene Genome sequencing and assembly.</title>
        <authorList>
            <person name="Lee H."/>
        </authorList>
    </citation>
    <scope>NUCLEOTIDE SEQUENCE [LARGE SCALE GENOMIC DNA]</scope>
    <source>
        <strain evidence="2 3">HF-S3</strain>
    </source>
</reference>
<sequence length="147" mass="16378">MTRNERGTAGALGEGERALQARKRKVTGTVIMLMLGGGVVGFVTSMGSGGTSFLLAPMAPWLAVAATVVMLVTLSWGSWRFFQVVDEVEVRDNYIASTIGLYAYFAVYFSWSLLWRGQLLPEPQHFLLFCITMVITILAYLWMKFRP</sequence>
<evidence type="ECO:0000313" key="2">
    <source>
        <dbReference type="EMBL" id="MEN3748055.1"/>
    </source>
</evidence>
<name>A0ABV0B906_9SPHN</name>
<dbReference type="RefSeq" id="WP_346247072.1">
    <property type="nucleotide sequence ID" value="NZ_JBDIZK010000007.1"/>
</dbReference>
<protein>
    <submittedName>
        <fullName evidence="2">Uncharacterized protein</fullName>
    </submittedName>
</protein>
<accession>A0ABV0B906</accession>
<keyword evidence="1" id="KW-0472">Membrane</keyword>
<proteinExistence type="predicted"/>